<accession>A0A1M3L2Z5</accession>
<sequence>MKRFLIPAFAAVAIVAAGGYTPGDPVDAVRSRSYYRTSSGAIEYCVDGNRFELGSKPVPADAASFVVVDESYAKDRNVMFFRSVPHPEVDVESFHIDRGVPKDRYHVYRDDNGAFIAFDDVDIPSFENVWEEDYRGPWALDVNRYYFRYHPIDVDRATFRKLNTEFYADKHGIYTFMQGDSFRCMSNKVQESSVVNDAYVRVADTLYFVYRIGRLELRTHPVRDVSSLRVVSRSTVCVDGVVLVDNEPFAAQEADAATIEQPKEFVPFLHRDRNHVCYRQGILDGVVPSTFRRSGDGWKDGNGNHYDRFGKRLWPVLVRLLRRRAPSTDPMILLLTRMEYRGRLPCGPDPTSITDGYGREGP</sequence>
<dbReference type="Pfam" id="PF13644">
    <property type="entry name" value="DKNYY"/>
    <property type="match status" value="1"/>
</dbReference>
<dbReference type="STRING" id="1895771.BGO89_05555"/>
<dbReference type="AlphaFoldDB" id="A0A1M3L2Z5"/>
<evidence type="ECO:0008006" key="3">
    <source>
        <dbReference type="Google" id="ProtNLM"/>
    </source>
</evidence>
<evidence type="ECO:0000313" key="1">
    <source>
        <dbReference type="EMBL" id="OJX59683.1"/>
    </source>
</evidence>
<evidence type="ECO:0000313" key="2">
    <source>
        <dbReference type="Proteomes" id="UP000184233"/>
    </source>
</evidence>
<reference evidence="1 2" key="1">
    <citation type="submission" date="2016-09" db="EMBL/GenBank/DDBJ databases">
        <title>Genome-resolved meta-omics ties microbial dynamics to process performance in biotechnology for thiocyanate degradation.</title>
        <authorList>
            <person name="Kantor R.S."/>
            <person name="Huddy R.J."/>
            <person name="Iyer R."/>
            <person name="Thomas B.C."/>
            <person name="Brown C.T."/>
            <person name="Anantharaman K."/>
            <person name="Tringe S."/>
            <person name="Hettich R.L."/>
            <person name="Harrison S.T."/>
            <person name="Banfield J.F."/>
        </authorList>
    </citation>
    <scope>NUCLEOTIDE SEQUENCE [LARGE SCALE GENOMIC DNA]</scope>
    <source>
        <strain evidence="1">59-99</strain>
    </source>
</reference>
<gene>
    <name evidence="1" type="ORF">BGO89_05555</name>
</gene>
<dbReference type="InterPro" id="IPR027375">
    <property type="entry name" value="DKNYY"/>
</dbReference>
<name>A0A1M3L2Z5_9BACT</name>
<comment type="caution">
    <text evidence="1">The sequence shown here is derived from an EMBL/GenBank/DDBJ whole genome shotgun (WGS) entry which is preliminary data.</text>
</comment>
<dbReference type="Proteomes" id="UP000184233">
    <property type="component" value="Unassembled WGS sequence"/>
</dbReference>
<proteinExistence type="predicted"/>
<protein>
    <recommendedName>
        <fullName evidence="3">DKNYY family protein</fullName>
    </recommendedName>
</protein>
<organism evidence="1 2">
    <name type="scientific">Candidatus Kapaibacterium thiocyanatum</name>
    <dbReference type="NCBI Taxonomy" id="1895771"/>
    <lineage>
        <taxon>Bacteria</taxon>
        <taxon>Pseudomonadati</taxon>
        <taxon>Candidatus Kapaibacteriota</taxon>
        <taxon>Candidatus Kapaibacteriia</taxon>
        <taxon>Candidatus Kapaibacteriales</taxon>
        <taxon>Candidatus Kapaibacteriaceae</taxon>
        <taxon>Candidatus Kapaibacterium</taxon>
    </lineage>
</organism>
<dbReference type="EMBL" id="MKVH01000009">
    <property type="protein sequence ID" value="OJX59683.1"/>
    <property type="molecule type" value="Genomic_DNA"/>
</dbReference>